<sequence>MKKITVQYLFEGVINQRDNESGVLFGDKVLVTEEGFGLYQAVKTDNPDVVIVDLDVNATDHLAENPTLLIDLIVSDPGGGSFVQA</sequence>
<dbReference type="STRING" id="1196031.A361_10765"/>
<reference evidence="1 2" key="1">
    <citation type="submission" date="2016-04" db="EMBL/GenBank/DDBJ databases">
        <title>Complete genome sequence of Bacillus oceanisediminis strain 2691.</title>
        <authorList>
            <person name="Jeong H."/>
            <person name="Kim H.J."/>
            <person name="Lee D.-W."/>
        </authorList>
    </citation>
    <scope>NUCLEOTIDE SEQUENCE [LARGE SCALE GENOMIC DNA]</scope>
    <source>
        <strain evidence="1 2">2691</strain>
    </source>
</reference>
<dbReference type="KEGG" id="bon:A361_10765"/>
<name>A0A160MA20_9BACI</name>
<dbReference type="EMBL" id="CP015506">
    <property type="protein sequence ID" value="AND39596.1"/>
    <property type="molecule type" value="Genomic_DNA"/>
</dbReference>
<gene>
    <name evidence="1" type="ORF">A361_10765</name>
</gene>
<proteinExistence type="predicted"/>
<evidence type="ECO:0000313" key="2">
    <source>
        <dbReference type="Proteomes" id="UP000077856"/>
    </source>
</evidence>
<accession>A0A160MA20</accession>
<evidence type="ECO:0000313" key="1">
    <source>
        <dbReference type="EMBL" id="AND39596.1"/>
    </source>
</evidence>
<dbReference type="RefSeq" id="WP_019381916.1">
    <property type="nucleotide sequence ID" value="NZ_CP015506.1"/>
</dbReference>
<protein>
    <submittedName>
        <fullName evidence="1">Uncharacterized protein</fullName>
    </submittedName>
</protein>
<organism evidence="1 2">
    <name type="scientific">Cytobacillus oceanisediminis 2691</name>
    <dbReference type="NCBI Taxonomy" id="1196031"/>
    <lineage>
        <taxon>Bacteria</taxon>
        <taxon>Bacillati</taxon>
        <taxon>Bacillota</taxon>
        <taxon>Bacilli</taxon>
        <taxon>Bacillales</taxon>
        <taxon>Bacillaceae</taxon>
        <taxon>Cytobacillus</taxon>
    </lineage>
</organism>
<dbReference type="AlphaFoldDB" id="A0A160MA20"/>
<dbReference type="Proteomes" id="UP000077856">
    <property type="component" value="Chromosome"/>
</dbReference>